<dbReference type="PANTHER" id="PTHR22916:SF3">
    <property type="entry name" value="UDP-GLCNAC:BETAGAL BETA-1,3-N-ACETYLGLUCOSAMINYLTRANSFERASE-LIKE PROTEIN 1"/>
    <property type="match status" value="1"/>
</dbReference>
<dbReference type="SUPFAM" id="SSF53448">
    <property type="entry name" value="Nucleotide-diphospho-sugar transferases"/>
    <property type="match status" value="1"/>
</dbReference>
<reference evidence="3" key="1">
    <citation type="submission" date="2016-01" db="EMBL/GenBank/DDBJ databases">
        <title>Draft genome of Chromobacterium sp. F49.</title>
        <authorList>
            <person name="Hong K.W."/>
        </authorList>
    </citation>
    <scope>NUCLEOTIDE SEQUENCE [LARGE SCALE GENOMIC DNA]</scope>
    <source>
        <strain evidence="3">CN3</strain>
    </source>
</reference>
<dbReference type="CDD" id="cd06433">
    <property type="entry name" value="GT_2_WfgS_like"/>
    <property type="match status" value="1"/>
</dbReference>
<comment type="caution">
    <text evidence="2">The sequence shown here is derived from an EMBL/GenBank/DDBJ whole genome shotgun (WGS) entry which is preliminary data.</text>
</comment>
<evidence type="ECO:0000259" key="1">
    <source>
        <dbReference type="Pfam" id="PF00535"/>
    </source>
</evidence>
<dbReference type="Proteomes" id="UP000076609">
    <property type="component" value="Unassembled WGS sequence"/>
</dbReference>
<feature type="domain" description="Glycosyltransferase 2-like" evidence="1">
    <location>
        <begin position="5"/>
        <end position="137"/>
    </location>
</feature>
<sequence length="274" mass="29604">MMRISVVTVCFNAAATIGDTLASVAAQHGVEVEHIIIDGGSRDATMDVVRRYPHVAVAISEPDRGAYDAMNKGLARATGDYVGFLNADDFLCEPDALAAIAAAAGAIQADAVIAGVTMVDGETPDKVQRYYGIRNYRPWMLGFGHMPPHPTFYARTTLLGEAGGFDDRFRIAGDFDLILRLFRKGPLRLARVDRALVGFRHGGLSTDGLRAKATLNAEIERALRAAGLRGVKLRAMLRYLLKLPQFLMRPAKFAGRAAFASQVVSAPQDRATPC</sequence>
<dbReference type="Pfam" id="PF00535">
    <property type="entry name" value="Glycos_transf_2"/>
    <property type="match status" value="1"/>
</dbReference>
<dbReference type="InterPro" id="IPR001173">
    <property type="entry name" value="Glyco_trans_2-like"/>
</dbReference>
<accession>A0ABR5YC29</accession>
<gene>
    <name evidence="2" type="ORF">AVT10_03665</name>
</gene>
<evidence type="ECO:0000313" key="2">
    <source>
        <dbReference type="EMBL" id="KZE13278.1"/>
    </source>
</evidence>
<dbReference type="Gene3D" id="3.90.550.10">
    <property type="entry name" value="Spore Coat Polysaccharide Biosynthesis Protein SpsA, Chain A"/>
    <property type="match status" value="1"/>
</dbReference>
<keyword evidence="3" id="KW-1185">Reference proteome</keyword>
<dbReference type="InterPro" id="IPR029044">
    <property type="entry name" value="Nucleotide-diphossugar_trans"/>
</dbReference>
<name>A0ABR5YC29_9SPHN</name>
<dbReference type="EMBL" id="LQQO01000023">
    <property type="protein sequence ID" value="KZE13278.1"/>
    <property type="molecule type" value="Genomic_DNA"/>
</dbReference>
<proteinExistence type="predicted"/>
<dbReference type="PANTHER" id="PTHR22916">
    <property type="entry name" value="GLYCOSYLTRANSFERASE"/>
    <property type="match status" value="1"/>
</dbReference>
<evidence type="ECO:0000313" key="3">
    <source>
        <dbReference type="Proteomes" id="UP000076609"/>
    </source>
</evidence>
<organism evidence="2 3">
    <name type="scientific">Sphingomonas hankookensis</name>
    <dbReference type="NCBI Taxonomy" id="563996"/>
    <lineage>
        <taxon>Bacteria</taxon>
        <taxon>Pseudomonadati</taxon>
        <taxon>Pseudomonadota</taxon>
        <taxon>Alphaproteobacteria</taxon>
        <taxon>Sphingomonadales</taxon>
        <taxon>Sphingomonadaceae</taxon>
        <taxon>Sphingomonas</taxon>
    </lineage>
</organism>
<protein>
    <recommendedName>
        <fullName evidence="1">Glycosyltransferase 2-like domain-containing protein</fullName>
    </recommendedName>
</protein>